<dbReference type="SMART" id="SM00184">
    <property type="entry name" value="RING"/>
    <property type="match status" value="1"/>
</dbReference>
<keyword evidence="6" id="KW-0812">Transmembrane</keyword>
<dbReference type="GO" id="GO:0016567">
    <property type="term" value="P:protein ubiquitination"/>
    <property type="evidence" value="ECO:0007669"/>
    <property type="project" value="TreeGrafter"/>
</dbReference>
<gene>
    <name evidence="8" type="ORF">g.1194</name>
</gene>
<dbReference type="SUPFAM" id="SSF57850">
    <property type="entry name" value="RING/U-box"/>
    <property type="match status" value="1"/>
</dbReference>
<evidence type="ECO:0000313" key="8">
    <source>
        <dbReference type="EMBL" id="JAT17823.1"/>
    </source>
</evidence>
<evidence type="ECO:0000256" key="4">
    <source>
        <dbReference type="PROSITE-ProRule" id="PRU00175"/>
    </source>
</evidence>
<dbReference type="InterPro" id="IPR013083">
    <property type="entry name" value="Znf_RING/FYVE/PHD"/>
</dbReference>
<dbReference type="PANTHER" id="PTHR12183:SF32">
    <property type="entry name" value="MITOCHONDRIAL E3 UBIQUITIN PROTEIN LIGASE 1"/>
    <property type="match status" value="1"/>
</dbReference>
<evidence type="ECO:0000256" key="2">
    <source>
        <dbReference type="ARBA" id="ARBA00022771"/>
    </source>
</evidence>
<dbReference type="EMBL" id="GEBQ01022154">
    <property type="protein sequence ID" value="JAT17823.1"/>
    <property type="molecule type" value="Transcribed_RNA"/>
</dbReference>
<keyword evidence="2 4" id="KW-0863">Zinc-finger</keyword>
<evidence type="ECO:0000256" key="6">
    <source>
        <dbReference type="SAM" id="Phobius"/>
    </source>
</evidence>
<feature type="domain" description="RING-type" evidence="7">
    <location>
        <begin position="84"/>
        <end position="122"/>
    </location>
</feature>
<feature type="region of interest" description="Disordered" evidence="5">
    <location>
        <begin position="50"/>
        <end position="74"/>
    </location>
</feature>
<evidence type="ECO:0000256" key="5">
    <source>
        <dbReference type="SAM" id="MobiDB-lite"/>
    </source>
</evidence>
<accession>A0A1B6L273</accession>
<dbReference type="InterPro" id="IPR051652">
    <property type="entry name" value="MDM2_MDM4_MUL1"/>
</dbReference>
<keyword evidence="3" id="KW-0862">Zinc</keyword>
<feature type="non-terminal residue" evidence="8">
    <location>
        <position position="1"/>
    </location>
</feature>
<keyword evidence="6" id="KW-0472">Membrane</keyword>
<proteinExistence type="predicted"/>
<dbReference type="PROSITE" id="PS50089">
    <property type="entry name" value="ZF_RING_2"/>
    <property type="match status" value="1"/>
</dbReference>
<sequence length="135" mass="14797">RNGGSKKEESQGSGFLSSLLLAGGAAAVGFLAYKTVTEYSQIQEQAHASQARRREACQERRRLGEQARPRAEARNATAPDAIRCKICLTNPYETIVEPCGHVCMCEDCGIRIYKPNSKCPMCMEVIGVVKRAYLA</sequence>
<evidence type="ECO:0000259" key="7">
    <source>
        <dbReference type="PROSITE" id="PS50089"/>
    </source>
</evidence>
<feature type="transmembrane region" description="Helical" evidence="6">
    <location>
        <begin position="12"/>
        <end position="33"/>
    </location>
</feature>
<dbReference type="InterPro" id="IPR001841">
    <property type="entry name" value="Znf_RING"/>
</dbReference>
<keyword evidence="6" id="KW-1133">Transmembrane helix</keyword>
<dbReference type="GO" id="GO:0004842">
    <property type="term" value="F:ubiquitin-protein transferase activity"/>
    <property type="evidence" value="ECO:0007669"/>
    <property type="project" value="TreeGrafter"/>
</dbReference>
<dbReference type="Gene3D" id="3.30.40.10">
    <property type="entry name" value="Zinc/RING finger domain, C3HC4 (zinc finger)"/>
    <property type="match status" value="1"/>
</dbReference>
<dbReference type="AlphaFoldDB" id="A0A1B6L273"/>
<organism evidence="8">
    <name type="scientific">Graphocephala atropunctata</name>
    <dbReference type="NCBI Taxonomy" id="36148"/>
    <lineage>
        <taxon>Eukaryota</taxon>
        <taxon>Metazoa</taxon>
        <taxon>Ecdysozoa</taxon>
        <taxon>Arthropoda</taxon>
        <taxon>Hexapoda</taxon>
        <taxon>Insecta</taxon>
        <taxon>Pterygota</taxon>
        <taxon>Neoptera</taxon>
        <taxon>Paraneoptera</taxon>
        <taxon>Hemiptera</taxon>
        <taxon>Auchenorrhyncha</taxon>
        <taxon>Membracoidea</taxon>
        <taxon>Cicadellidae</taxon>
        <taxon>Cicadellinae</taxon>
        <taxon>Cicadellini</taxon>
        <taxon>Graphocephala</taxon>
    </lineage>
</organism>
<keyword evidence="1" id="KW-0479">Metal-binding</keyword>
<protein>
    <recommendedName>
        <fullName evidence="7">RING-type domain-containing protein</fullName>
    </recommendedName>
</protein>
<reference evidence="8" key="1">
    <citation type="submission" date="2015-11" db="EMBL/GenBank/DDBJ databases">
        <title>De novo transcriptome assembly of four potential Pierce s Disease insect vectors from Arizona vineyards.</title>
        <authorList>
            <person name="Tassone E.E."/>
        </authorList>
    </citation>
    <scope>NUCLEOTIDE SEQUENCE</scope>
</reference>
<dbReference type="PANTHER" id="PTHR12183">
    <property type="entry name" value="MITOCHONDRIAL UBIQUITIN LIGASE ACTIVATOR OF NFKB 1"/>
    <property type="match status" value="1"/>
</dbReference>
<dbReference type="GO" id="GO:0008270">
    <property type="term" value="F:zinc ion binding"/>
    <property type="evidence" value="ECO:0007669"/>
    <property type="project" value="UniProtKB-KW"/>
</dbReference>
<dbReference type="Pfam" id="PF13920">
    <property type="entry name" value="zf-C3HC4_3"/>
    <property type="match status" value="1"/>
</dbReference>
<evidence type="ECO:0000256" key="1">
    <source>
        <dbReference type="ARBA" id="ARBA00022723"/>
    </source>
</evidence>
<name>A0A1B6L273_9HEMI</name>
<evidence type="ECO:0000256" key="3">
    <source>
        <dbReference type="ARBA" id="ARBA00022833"/>
    </source>
</evidence>
<feature type="compositionally biased region" description="Basic and acidic residues" evidence="5">
    <location>
        <begin position="52"/>
        <end position="73"/>
    </location>
</feature>